<keyword evidence="3" id="KW-1185">Reference proteome</keyword>
<proteinExistence type="predicted"/>
<dbReference type="Proteomes" id="UP000240883">
    <property type="component" value="Unassembled WGS sequence"/>
</dbReference>
<feature type="compositionally biased region" description="Low complexity" evidence="1">
    <location>
        <begin position="1"/>
        <end position="15"/>
    </location>
</feature>
<evidence type="ECO:0000313" key="3">
    <source>
        <dbReference type="Proteomes" id="UP000240883"/>
    </source>
</evidence>
<dbReference type="EMBL" id="KZ678128">
    <property type="protein sequence ID" value="PSN74734.1"/>
    <property type="molecule type" value="Genomic_DNA"/>
</dbReference>
<protein>
    <submittedName>
        <fullName evidence="2">Uncharacterized protein</fullName>
    </submittedName>
</protein>
<dbReference type="AlphaFoldDB" id="A0A2T2PAR0"/>
<evidence type="ECO:0000313" key="2">
    <source>
        <dbReference type="EMBL" id="PSN74734.1"/>
    </source>
</evidence>
<organism evidence="2 3">
    <name type="scientific">Corynespora cassiicola Philippines</name>
    <dbReference type="NCBI Taxonomy" id="1448308"/>
    <lineage>
        <taxon>Eukaryota</taxon>
        <taxon>Fungi</taxon>
        <taxon>Dikarya</taxon>
        <taxon>Ascomycota</taxon>
        <taxon>Pezizomycotina</taxon>
        <taxon>Dothideomycetes</taxon>
        <taxon>Pleosporomycetidae</taxon>
        <taxon>Pleosporales</taxon>
        <taxon>Corynesporascaceae</taxon>
        <taxon>Corynespora</taxon>
    </lineage>
</organism>
<reference evidence="2 3" key="1">
    <citation type="journal article" date="2018" name="Front. Microbiol.">
        <title>Genome-Wide Analysis of Corynespora cassiicola Leaf Fall Disease Putative Effectors.</title>
        <authorList>
            <person name="Lopez D."/>
            <person name="Ribeiro S."/>
            <person name="Label P."/>
            <person name="Fumanal B."/>
            <person name="Venisse J.S."/>
            <person name="Kohler A."/>
            <person name="de Oliveira R.R."/>
            <person name="Labutti K."/>
            <person name="Lipzen A."/>
            <person name="Lail K."/>
            <person name="Bauer D."/>
            <person name="Ohm R.A."/>
            <person name="Barry K.W."/>
            <person name="Spatafora J."/>
            <person name="Grigoriev I.V."/>
            <person name="Martin F.M."/>
            <person name="Pujade-Renaud V."/>
        </authorList>
    </citation>
    <scope>NUCLEOTIDE SEQUENCE [LARGE SCALE GENOMIC DNA]</scope>
    <source>
        <strain evidence="2 3">Philippines</strain>
    </source>
</reference>
<gene>
    <name evidence="2" type="ORF">BS50DRAFT_22817</name>
</gene>
<sequence>MPKGCSSSSSSSSSSGRTGRPAQASVVAHPTPPLWDPSAARCAAHCIVCGPQREGSADCNTSVFLADSLLLPAPLRLTASSHHAQEPTVPWVSWQRGGDYWAGGARSRSRREKKRAPSPQSILDSPAARTPPCCFVHIAMLERLSRGGRGQLLSKAVHRGLSSAVAWCLRGATAWPLYDEGLTGASDDWPSGAARPSFVGQVGLWQLGGQLSIGLLASLLEIEHAGSAYSAGPCRPSDPQTPSHLSHLHAHSHPQHLPSCSQRGTDNRRGANQHVRSANFCRLLGASAAYVYCRAVGSAWTRSAQFR</sequence>
<name>A0A2T2PAR0_CORCC</name>
<accession>A0A2T2PAR0</accession>
<feature type="compositionally biased region" description="Basic residues" evidence="1">
    <location>
        <begin position="107"/>
        <end position="116"/>
    </location>
</feature>
<feature type="region of interest" description="Disordered" evidence="1">
    <location>
        <begin position="103"/>
        <end position="126"/>
    </location>
</feature>
<feature type="region of interest" description="Disordered" evidence="1">
    <location>
        <begin position="231"/>
        <end position="271"/>
    </location>
</feature>
<feature type="region of interest" description="Disordered" evidence="1">
    <location>
        <begin position="1"/>
        <end position="32"/>
    </location>
</feature>
<evidence type="ECO:0000256" key="1">
    <source>
        <dbReference type="SAM" id="MobiDB-lite"/>
    </source>
</evidence>